<protein>
    <submittedName>
        <fullName evidence="1">Uncharacterized protein</fullName>
    </submittedName>
</protein>
<evidence type="ECO:0000313" key="1">
    <source>
        <dbReference type="EMBL" id="RCV89052.1"/>
    </source>
</evidence>
<organism evidence="1 2">
    <name type="scientific">Vreelandella rituensis</name>
    <dbReference type="NCBI Taxonomy" id="2282306"/>
    <lineage>
        <taxon>Bacteria</taxon>
        <taxon>Pseudomonadati</taxon>
        <taxon>Pseudomonadota</taxon>
        <taxon>Gammaproteobacteria</taxon>
        <taxon>Oceanospirillales</taxon>
        <taxon>Halomonadaceae</taxon>
        <taxon>Vreelandella</taxon>
    </lineage>
</organism>
<name>A0A368TYX2_9GAMM</name>
<dbReference type="Proteomes" id="UP000253204">
    <property type="component" value="Unassembled WGS sequence"/>
</dbReference>
<comment type="caution">
    <text evidence="1">The sequence shown here is derived from an EMBL/GenBank/DDBJ whole genome shotgun (WGS) entry which is preliminary data.</text>
</comment>
<proteinExistence type="predicted"/>
<keyword evidence="2" id="KW-1185">Reference proteome</keyword>
<dbReference type="EMBL" id="QPIJ01000034">
    <property type="protein sequence ID" value="RCV89052.1"/>
    <property type="molecule type" value="Genomic_DNA"/>
</dbReference>
<accession>A0A368TYX2</accession>
<evidence type="ECO:0000313" key="2">
    <source>
        <dbReference type="Proteomes" id="UP000253204"/>
    </source>
</evidence>
<gene>
    <name evidence="1" type="ORF">DU506_13575</name>
</gene>
<sequence length="86" mass="9665">MPPSFYQVIQPCHHVKETKVFYGEDTKVTQENGQQKPDVGGGFTESALERLKGSVREYVRPFEPVGVEDWEALYFEDGSATPRGDA</sequence>
<dbReference type="AlphaFoldDB" id="A0A368TYX2"/>
<reference evidence="1 2" key="1">
    <citation type="submission" date="2018-07" db="EMBL/GenBank/DDBJ databases">
        <title>Halomonas rutogse sp. nov., isolated from Lake TangqianCo on Tibetan Plateau.</title>
        <authorList>
            <person name="Lu H."/>
            <person name="Xing P."/>
            <person name="Wu Q."/>
        </authorList>
    </citation>
    <scope>NUCLEOTIDE SEQUENCE [LARGE SCALE GENOMIC DNA]</scope>
    <source>
        <strain evidence="1 2">TQ8S</strain>
    </source>
</reference>